<comment type="subunit">
    <text evidence="5">Binds ribosomal protein uS19.</text>
</comment>
<evidence type="ECO:0000259" key="7">
    <source>
        <dbReference type="Pfam" id="PF24986"/>
    </source>
</evidence>
<evidence type="ECO:0000256" key="4">
    <source>
        <dbReference type="ARBA" id="ARBA00023186"/>
    </source>
</evidence>
<dbReference type="Gene3D" id="2.30.30.240">
    <property type="entry name" value="PRC-barrel domain"/>
    <property type="match status" value="1"/>
</dbReference>
<dbReference type="GeneID" id="94550917"/>
<dbReference type="PANTHER" id="PTHR33692:SF1">
    <property type="entry name" value="RIBOSOME MATURATION FACTOR RIMM"/>
    <property type="match status" value="1"/>
</dbReference>
<comment type="domain">
    <text evidence="5">The PRC barrel domain binds ribosomal protein uS19.</text>
</comment>
<comment type="function">
    <text evidence="5">An accessory protein needed during the final step in the assembly of 30S ribosomal subunit, possibly for assembly of the head region. Essential for efficient processing of 16S rRNA. May be needed both before and after RbfA during the maturation of 16S rRNA. It has affinity for free ribosomal 30S subunits but not for 70S ribosomes.</text>
</comment>
<dbReference type="GO" id="GO:0005840">
    <property type="term" value="C:ribosome"/>
    <property type="evidence" value="ECO:0007669"/>
    <property type="project" value="InterPro"/>
</dbReference>
<accession>A0A2U1FAS1</accession>
<dbReference type="Gene3D" id="2.40.30.60">
    <property type="entry name" value="RimM"/>
    <property type="match status" value="1"/>
</dbReference>
<gene>
    <name evidence="5" type="primary">rimM</name>
    <name evidence="8" type="ORF">C7382_10926</name>
</gene>
<evidence type="ECO:0000313" key="9">
    <source>
        <dbReference type="Proteomes" id="UP000245462"/>
    </source>
</evidence>
<dbReference type="Pfam" id="PF01782">
    <property type="entry name" value="RimM"/>
    <property type="match status" value="1"/>
</dbReference>
<evidence type="ECO:0000259" key="6">
    <source>
        <dbReference type="Pfam" id="PF01782"/>
    </source>
</evidence>
<sequence>MIDSHSLEPIGTLGKPHGVQGECNARLTVDLAALFEEEERLFLFFELDALLVPFRLIGYREKSSEVSLLRFVGIDSKEAMERYSGVPLLMEKRYLEDESLEFTWEHFIGFTVFDRDGSSVGTISDLDDSTLNTLLSITTPEGQEILLPVAEDLVVDMDVARRTLTLIIPDGLLQL</sequence>
<dbReference type="InterPro" id="IPR002676">
    <property type="entry name" value="RimM_N"/>
</dbReference>
<keyword evidence="9" id="KW-1185">Reference proteome</keyword>
<dbReference type="PANTHER" id="PTHR33692">
    <property type="entry name" value="RIBOSOME MATURATION FACTOR RIMM"/>
    <property type="match status" value="1"/>
</dbReference>
<dbReference type="InterPro" id="IPR036976">
    <property type="entry name" value="RimM_N_sf"/>
</dbReference>
<evidence type="ECO:0000313" key="8">
    <source>
        <dbReference type="EMBL" id="PVZ09285.1"/>
    </source>
</evidence>
<dbReference type="SUPFAM" id="SSF50346">
    <property type="entry name" value="PRC-barrel domain"/>
    <property type="match status" value="1"/>
</dbReference>
<evidence type="ECO:0000256" key="3">
    <source>
        <dbReference type="ARBA" id="ARBA00022552"/>
    </source>
</evidence>
<dbReference type="GO" id="GO:0005737">
    <property type="term" value="C:cytoplasm"/>
    <property type="evidence" value="ECO:0007669"/>
    <property type="project" value="UniProtKB-SubCell"/>
</dbReference>
<dbReference type="HAMAP" id="MF_00014">
    <property type="entry name" value="Ribosome_mat_RimM"/>
    <property type="match status" value="1"/>
</dbReference>
<comment type="similarity">
    <text evidence="5">Belongs to the RimM family.</text>
</comment>
<dbReference type="SUPFAM" id="SSF50447">
    <property type="entry name" value="Translation proteins"/>
    <property type="match status" value="1"/>
</dbReference>
<keyword evidence="1 5" id="KW-0963">Cytoplasm</keyword>
<reference evidence="8 9" key="1">
    <citation type="submission" date="2018-04" db="EMBL/GenBank/DDBJ databases">
        <title>Genomic Encyclopedia of Type Strains, Phase IV (KMG-IV): sequencing the most valuable type-strain genomes for metagenomic binning, comparative biology and taxonomic classification.</title>
        <authorList>
            <person name="Goeker M."/>
        </authorList>
    </citation>
    <scope>NUCLEOTIDE SEQUENCE [LARGE SCALE GENOMIC DNA]</scope>
    <source>
        <strain evidence="8 9">DSM 28520</strain>
    </source>
</reference>
<dbReference type="GO" id="GO:0042274">
    <property type="term" value="P:ribosomal small subunit biogenesis"/>
    <property type="evidence" value="ECO:0007669"/>
    <property type="project" value="UniProtKB-UniRule"/>
</dbReference>
<dbReference type="NCBIfam" id="TIGR02273">
    <property type="entry name" value="16S_RimM"/>
    <property type="match status" value="1"/>
</dbReference>
<dbReference type="GO" id="GO:0043022">
    <property type="term" value="F:ribosome binding"/>
    <property type="evidence" value="ECO:0007669"/>
    <property type="project" value="InterPro"/>
</dbReference>
<organism evidence="8 9">
    <name type="scientific">Porphyromonas loveana</name>
    <dbReference type="NCBI Taxonomy" id="1884669"/>
    <lineage>
        <taxon>Bacteria</taxon>
        <taxon>Pseudomonadati</taxon>
        <taxon>Bacteroidota</taxon>
        <taxon>Bacteroidia</taxon>
        <taxon>Bacteroidales</taxon>
        <taxon>Porphyromonadaceae</taxon>
        <taxon>Porphyromonas</taxon>
    </lineage>
</organism>
<keyword evidence="3 5" id="KW-0698">rRNA processing</keyword>
<dbReference type="GO" id="GO:0006364">
    <property type="term" value="P:rRNA processing"/>
    <property type="evidence" value="ECO:0007669"/>
    <property type="project" value="UniProtKB-UniRule"/>
</dbReference>
<dbReference type="InterPro" id="IPR011961">
    <property type="entry name" value="RimM"/>
</dbReference>
<dbReference type="Pfam" id="PF24986">
    <property type="entry name" value="PRC_RimM"/>
    <property type="match status" value="1"/>
</dbReference>
<dbReference type="RefSeq" id="WP_116679450.1">
    <property type="nucleotide sequence ID" value="NZ_JBGXZY010000105.1"/>
</dbReference>
<dbReference type="InterPro" id="IPR056792">
    <property type="entry name" value="PRC_RimM"/>
</dbReference>
<dbReference type="Proteomes" id="UP000245462">
    <property type="component" value="Unassembled WGS sequence"/>
</dbReference>
<keyword evidence="2 5" id="KW-0690">Ribosome biogenesis</keyword>
<comment type="caution">
    <text evidence="8">The sequence shown here is derived from an EMBL/GenBank/DDBJ whole genome shotgun (WGS) entry which is preliminary data.</text>
</comment>
<keyword evidence="4 5" id="KW-0143">Chaperone</keyword>
<evidence type="ECO:0000256" key="1">
    <source>
        <dbReference type="ARBA" id="ARBA00022490"/>
    </source>
</evidence>
<evidence type="ECO:0000256" key="2">
    <source>
        <dbReference type="ARBA" id="ARBA00022517"/>
    </source>
</evidence>
<dbReference type="InterPro" id="IPR011033">
    <property type="entry name" value="PRC_barrel-like_sf"/>
</dbReference>
<proteinExistence type="inferred from homology"/>
<comment type="subcellular location">
    <subcellularLocation>
        <location evidence="5">Cytoplasm</location>
    </subcellularLocation>
</comment>
<evidence type="ECO:0000256" key="5">
    <source>
        <dbReference type="HAMAP-Rule" id="MF_00014"/>
    </source>
</evidence>
<dbReference type="OrthoDB" id="9810331at2"/>
<protein>
    <recommendedName>
        <fullName evidence="5">Ribosome maturation factor RimM</fullName>
    </recommendedName>
</protein>
<dbReference type="AlphaFoldDB" id="A0A2U1FAS1"/>
<name>A0A2U1FAS1_9PORP</name>
<feature type="domain" description="RimM N-terminal" evidence="6">
    <location>
        <begin position="10"/>
        <end position="92"/>
    </location>
</feature>
<dbReference type="EMBL" id="QEKY01000009">
    <property type="protein sequence ID" value="PVZ09285.1"/>
    <property type="molecule type" value="Genomic_DNA"/>
</dbReference>
<dbReference type="InterPro" id="IPR009000">
    <property type="entry name" value="Transl_B-barrel_sf"/>
</dbReference>
<feature type="domain" description="Ribosome maturation factor RimM PRC barrel" evidence="7">
    <location>
        <begin position="104"/>
        <end position="172"/>
    </location>
</feature>